<protein>
    <recommendedName>
        <fullName evidence="3">RES domain-containing protein</fullName>
    </recommendedName>
</protein>
<sequence>MKPEIYLPKAVKILSRLDLTRNYEEVIRSVFDHVKNVGTMVVTYNAGKGILRARPMGDGEPRFSTVSDFSFKPQHLNREFQRASTPRRTMFYGSTVREGLKPGEIDTPRLITLAESMPWIRDKTVSGIKKIAYGKWITQEPLELLAIANNKGFHGVNSFSEEVYQAFLNNLNAHSLEYRNAILSFYDYMALEFSKEIKNSLDYQVSAIFSDMMCNHANIDGILYPSFMMEGQGLNIAIKPESMKKLGLFAAGESLIYKNKDQMMVGNSASIVLDRKTMNFEMNEDEKHLDEVLKIIGVKSLDELI</sequence>
<evidence type="ECO:0000313" key="2">
    <source>
        <dbReference type="Proteomes" id="UP000642809"/>
    </source>
</evidence>
<gene>
    <name evidence="1" type="ORF">GCM10008106_01540</name>
</gene>
<accession>A0A8J3CTW7</accession>
<dbReference type="Proteomes" id="UP000642809">
    <property type="component" value="Unassembled WGS sequence"/>
</dbReference>
<dbReference type="AlphaFoldDB" id="A0A8J3CTW7"/>
<reference evidence="1" key="1">
    <citation type="journal article" date="2014" name="Int. J. Syst. Evol. Microbiol.">
        <title>Complete genome sequence of Corynebacterium casei LMG S-19264T (=DSM 44701T), isolated from a smear-ripened cheese.</title>
        <authorList>
            <consortium name="US DOE Joint Genome Institute (JGI-PGF)"/>
            <person name="Walter F."/>
            <person name="Albersmeier A."/>
            <person name="Kalinowski J."/>
            <person name="Ruckert C."/>
        </authorList>
    </citation>
    <scope>NUCLEOTIDE SEQUENCE</scope>
    <source>
        <strain evidence="1">KCTC 23224</strain>
    </source>
</reference>
<keyword evidence="2" id="KW-1185">Reference proteome</keyword>
<dbReference type="EMBL" id="BMYF01000001">
    <property type="protein sequence ID" value="GHB24501.1"/>
    <property type="molecule type" value="Genomic_DNA"/>
</dbReference>
<comment type="caution">
    <text evidence="1">The sequence shown here is derived from an EMBL/GenBank/DDBJ whole genome shotgun (WGS) entry which is preliminary data.</text>
</comment>
<name>A0A8J3CTW7_9BACT</name>
<proteinExistence type="predicted"/>
<organism evidence="1 2">
    <name type="scientific">Mongoliitalea lutea</name>
    <dbReference type="NCBI Taxonomy" id="849756"/>
    <lineage>
        <taxon>Bacteria</taxon>
        <taxon>Pseudomonadati</taxon>
        <taxon>Bacteroidota</taxon>
        <taxon>Cytophagia</taxon>
        <taxon>Cytophagales</taxon>
        <taxon>Cyclobacteriaceae</taxon>
        <taxon>Mongoliitalea</taxon>
    </lineage>
</organism>
<evidence type="ECO:0008006" key="3">
    <source>
        <dbReference type="Google" id="ProtNLM"/>
    </source>
</evidence>
<dbReference type="RefSeq" id="WP_189578433.1">
    <property type="nucleotide sequence ID" value="NZ_BMYF01000001.1"/>
</dbReference>
<reference evidence="1" key="2">
    <citation type="submission" date="2020-09" db="EMBL/GenBank/DDBJ databases">
        <authorList>
            <person name="Sun Q."/>
            <person name="Kim S."/>
        </authorList>
    </citation>
    <scope>NUCLEOTIDE SEQUENCE</scope>
    <source>
        <strain evidence="1">KCTC 23224</strain>
    </source>
</reference>
<evidence type="ECO:0000313" key="1">
    <source>
        <dbReference type="EMBL" id="GHB24501.1"/>
    </source>
</evidence>